<evidence type="ECO:0000313" key="1">
    <source>
        <dbReference type="EMBL" id="RKN55945.1"/>
    </source>
</evidence>
<comment type="caution">
    <text evidence="1">The sequence shown here is derived from an EMBL/GenBank/DDBJ whole genome shotgun (WGS) entry which is preliminary data.</text>
</comment>
<dbReference type="AlphaFoldDB" id="A0A3B0A5Q5"/>
<dbReference type="EMBL" id="RBAN01000002">
    <property type="protein sequence ID" value="RKN55945.1"/>
    <property type="molecule type" value="Genomic_DNA"/>
</dbReference>
<keyword evidence="2" id="KW-1185">Reference proteome</keyword>
<dbReference type="OrthoDB" id="3307920at2"/>
<dbReference type="RefSeq" id="WP_120780128.1">
    <property type="nucleotide sequence ID" value="NZ_JBHLUP010000002.1"/>
</dbReference>
<gene>
    <name evidence="1" type="ORF">D7193_15275</name>
</gene>
<accession>A0A3B0A5Q5</accession>
<evidence type="ECO:0000313" key="2">
    <source>
        <dbReference type="Proteomes" id="UP000279968"/>
    </source>
</evidence>
<protein>
    <submittedName>
        <fullName evidence="1">Uncharacterized protein</fullName>
    </submittedName>
</protein>
<name>A0A3B0A5Q5_9ACTN</name>
<dbReference type="Proteomes" id="UP000279968">
    <property type="component" value="Unassembled WGS sequence"/>
</dbReference>
<organism evidence="1 2">
    <name type="scientific">Micromonospora costi</name>
    <dbReference type="NCBI Taxonomy" id="1530042"/>
    <lineage>
        <taxon>Bacteria</taxon>
        <taxon>Bacillati</taxon>
        <taxon>Actinomycetota</taxon>
        <taxon>Actinomycetes</taxon>
        <taxon>Micromonosporales</taxon>
        <taxon>Micromonosporaceae</taxon>
        <taxon>Micromonospora</taxon>
    </lineage>
</organism>
<sequence length="370" mass="38089">MPVPAGGTNPQESGRLIGPDEAYRVVFLQDGRARARGYPVPLFADEAGSIPADVLTVNGDDVPESTLIVDVHSRIPLFQYPPGSDVVYTSINGGPIVPLYARVDDRIDKLADSVAGVGDDIANAVAAEAANRAAAITAAIGPEQAARVAGDNALSARLNTVESATEGMADDLADVIAAVAQPPRIGIPGATGLPGQYFLVSQGSLVTVALTGSFNILYMWPMYLTQAVSVDRACIEVTAVGTGVIRHGVYANNPANGCPVATGPIADFGTVDVSATGVKESVLSPAVQLPAGWHWYGLVWQGVNTTAPAVRSMNATSGFGPLNIGAAPSLMSGNRLGYFATPVPAALGTIVAEPSNAHQLTPPRVAYRRA</sequence>
<proteinExistence type="predicted"/>
<reference evidence="1 2" key="1">
    <citation type="journal article" date="2015" name="Int. J. Syst. Evol. Microbiol.">
        <title>Micromonospora costi sp. nov., isolated from a leaf of Costus speciosus.</title>
        <authorList>
            <person name="Thawai C."/>
        </authorList>
    </citation>
    <scope>NUCLEOTIDE SEQUENCE [LARGE SCALE GENOMIC DNA]</scope>
    <source>
        <strain evidence="1 2">CS1-12</strain>
    </source>
</reference>